<name>A0A284RVN8_ARMOS</name>
<dbReference type="STRING" id="47428.A0A284RVN8"/>
<dbReference type="OMA" id="YMAAFNE"/>
<reference evidence="4" key="1">
    <citation type="journal article" date="2017" name="Nat. Ecol. Evol.">
        <title>Genome expansion and lineage-specific genetic innovations in the forest pathogenic fungi Armillaria.</title>
        <authorList>
            <person name="Sipos G."/>
            <person name="Prasanna A.N."/>
            <person name="Walter M.C."/>
            <person name="O'Connor E."/>
            <person name="Balint B."/>
            <person name="Krizsan K."/>
            <person name="Kiss B."/>
            <person name="Hess J."/>
            <person name="Varga T."/>
            <person name="Slot J."/>
            <person name="Riley R."/>
            <person name="Boka B."/>
            <person name="Rigling D."/>
            <person name="Barry K."/>
            <person name="Lee J."/>
            <person name="Mihaltcheva S."/>
            <person name="LaButti K."/>
            <person name="Lipzen A."/>
            <person name="Waldron R."/>
            <person name="Moloney N.M."/>
            <person name="Sperisen C."/>
            <person name="Kredics L."/>
            <person name="Vagvoelgyi C."/>
            <person name="Patrignani A."/>
            <person name="Fitzpatrick D."/>
            <person name="Nagy I."/>
            <person name="Doyle S."/>
            <person name="Anderson J.B."/>
            <person name="Grigoriev I.V."/>
            <person name="Gueldener U."/>
            <person name="Muensterkoetter M."/>
            <person name="Nagy L.G."/>
        </authorList>
    </citation>
    <scope>NUCLEOTIDE SEQUENCE [LARGE SCALE GENOMIC DNA]</scope>
    <source>
        <strain evidence="4">C18/9</strain>
    </source>
</reference>
<dbReference type="EMBL" id="FUEG01000018">
    <property type="protein sequence ID" value="SJL12785.1"/>
    <property type="molecule type" value="Genomic_DNA"/>
</dbReference>
<dbReference type="SUPFAM" id="SSF56672">
    <property type="entry name" value="DNA/RNA polymerases"/>
    <property type="match status" value="1"/>
</dbReference>
<keyword evidence="1" id="KW-0511">Multifunctional enzyme</keyword>
<dbReference type="Gene3D" id="3.30.70.270">
    <property type="match status" value="2"/>
</dbReference>
<dbReference type="FunFam" id="3.30.70.270:FF:000020">
    <property type="entry name" value="Transposon Tf2-6 polyprotein-like Protein"/>
    <property type="match status" value="1"/>
</dbReference>
<dbReference type="PANTHER" id="PTHR37984:SF5">
    <property type="entry name" value="PROTEIN NYNRIN-LIKE"/>
    <property type="match status" value="1"/>
</dbReference>
<evidence type="ECO:0000256" key="1">
    <source>
        <dbReference type="ARBA" id="ARBA00023268"/>
    </source>
</evidence>
<dbReference type="GO" id="GO:0003824">
    <property type="term" value="F:catalytic activity"/>
    <property type="evidence" value="ECO:0007669"/>
    <property type="project" value="UniProtKB-KW"/>
</dbReference>
<dbReference type="PANTHER" id="PTHR37984">
    <property type="entry name" value="PROTEIN CBG26694"/>
    <property type="match status" value="1"/>
</dbReference>
<evidence type="ECO:0000313" key="4">
    <source>
        <dbReference type="Proteomes" id="UP000219338"/>
    </source>
</evidence>
<dbReference type="InterPro" id="IPR041577">
    <property type="entry name" value="RT_RNaseH_2"/>
</dbReference>
<sequence>MSFGFTNAPMVFQHLMNDIFADMLDVSIVVYLDDILIYFDNPAEHWKHVHEILYRLRVNRLYYKGSKCEFHQDSVEYLGYILSPEGFCMSEDKVKAILDWLVSWKVKDIQSFLGFANFYHCFIHEYSDIVIPLTHFTCKGTLWKFDDKYMAAFNELKQTFTHASILTHWVSGWQLVIETNTSNYAIAAILSIYLEDGKIHPIAFLS</sequence>
<protein>
    <recommendedName>
        <fullName evidence="2">Reverse transcriptase domain-containing protein</fullName>
    </recommendedName>
</protein>
<feature type="domain" description="Reverse transcriptase" evidence="2">
    <location>
        <begin position="1"/>
        <end position="82"/>
    </location>
</feature>
<proteinExistence type="predicted"/>
<dbReference type="InterPro" id="IPR050951">
    <property type="entry name" value="Retrovirus_Pol_polyprotein"/>
</dbReference>
<dbReference type="OrthoDB" id="3043407at2759"/>
<dbReference type="Proteomes" id="UP000219338">
    <property type="component" value="Unassembled WGS sequence"/>
</dbReference>
<evidence type="ECO:0000259" key="2">
    <source>
        <dbReference type="PROSITE" id="PS50878"/>
    </source>
</evidence>
<dbReference type="FunFam" id="3.30.70.270:FF:000003">
    <property type="entry name" value="Transposon Ty3-G Gag-Pol polyprotein"/>
    <property type="match status" value="1"/>
</dbReference>
<keyword evidence="4" id="KW-1185">Reference proteome</keyword>
<dbReference type="InterPro" id="IPR043502">
    <property type="entry name" value="DNA/RNA_pol_sf"/>
</dbReference>
<dbReference type="AlphaFoldDB" id="A0A284RVN8"/>
<accession>A0A284RVN8</accession>
<dbReference type="Pfam" id="PF00078">
    <property type="entry name" value="RVT_1"/>
    <property type="match status" value="1"/>
</dbReference>
<dbReference type="CDD" id="cd01647">
    <property type="entry name" value="RT_LTR"/>
    <property type="match status" value="1"/>
</dbReference>
<evidence type="ECO:0000313" key="3">
    <source>
        <dbReference type="EMBL" id="SJL12785.1"/>
    </source>
</evidence>
<dbReference type="PROSITE" id="PS50878">
    <property type="entry name" value="RT_POL"/>
    <property type="match status" value="1"/>
</dbReference>
<dbReference type="InterPro" id="IPR000477">
    <property type="entry name" value="RT_dom"/>
</dbReference>
<organism evidence="3 4">
    <name type="scientific">Armillaria ostoyae</name>
    <name type="common">Armillaria root rot fungus</name>
    <dbReference type="NCBI Taxonomy" id="47428"/>
    <lineage>
        <taxon>Eukaryota</taxon>
        <taxon>Fungi</taxon>
        <taxon>Dikarya</taxon>
        <taxon>Basidiomycota</taxon>
        <taxon>Agaricomycotina</taxon>
        <taxon>Agaricomycetes</taxon>
        <taxon>Agaricomycetidae</taxon>
        <taxon>Agaricales</taxon>
        <taxon>Marasmiineae</taxon>
        <taxon>Physalacriaceae</taxon>
        <taxon>Armillaria</taxon>
    </lineage>
</organism>
<dbReference type="Pfam" id="PF17919">
    <property type="entry name" value="RT_RNaseH_2"/>
    <property type="match status" value="1"/>
</dbReference>
<gene>
    <name evidence="3" type="ORF">ARMOST_16216</name>
</gene>
<dbReference type="InterPro" id="IPR043128">
    <property type="entry name" value="Rev_trsase/Diguanyl_cyclase"/>
</dbReference>